<sequence>MNQMLAFKYQFNNDNDNLKEMDLQEYLEFSWSENQSQDVSQYQDQVKEVQDQYFEEYLLQKELEACNKTYGSYLKSEILSQQAKNRSSIQSTKVVPLSVHEFDDLQGLEKKFNKMGTLDRPNLQQCEPTQHITTKENQKSLMDLDGVKKGKENNESSQVEQNEDVFTNTKASQHMKQTRGNSLSKIFLEIDNPSEYGRLSQKKKSQHELTNKNIDQQKQSNLNTPCGLSIKTTNRNTFIQVKSDVIITNNYYWQFDKLKNYQNYYSKGNSNFVLDQFNKILQKNKKNSKVKNL</sequence>
<dbReference type="RefSeq" id="XP_001025636.2">
    <property type="nucleotide sequence ID" value="XM_001025636.2"/>
</dbReference>
<dbReference type="InParanoid" id="Q24C47"/>
<dbReference type="HOGENOM" id="CLU_597861_0_0_1"/>
<name>Q24C47_TETTS</name>
<dbReference type="KEGG" id="tet:TTHERM_00697250"/>
<protein>
    <submittedName>
        <fullName evidence="2">Uncharacterized protein</fullName>
    </submittedName>
</protein>
<organism evidence="2 3">
    <name type="scientific">Tetrahymena thermophila (strain SB210)</name>
    <dbReference type="NCBI Taxonomy" id="312017"/>
    <lineage>
        <taxon>Eukaryota</taxon>
        <taxon>Sar</taxon>
        <taxon>Alveolata</taxon>
        <taxon>Ciliophora</taxon>
        <taxon>Intramacronucleata</taxon>
        <taxon>Oligohymenophorea</taxon>
        <taxon>Hymenostomatida</taxon>
        <taxon>Tetrahymenina</taxon>
        <taxon>Tetrahymenidae</taxon>
        <taxon>Tetrahymena</taxon>
    </lineage>
</organism>
<dbReference type="GeneID" id="7840913"/>
<accession>Q24C47</accession>
<evidence type="ECO:0000313" key="3">
    <source>
        <dbReference type="Proteomes" id="UP000009168"/>
    </source>
</evidence>
<dbReference type="AlphaFoldDB" id="Q24C47"/>
<dbReference type="EMBL" id="GG662372">
    <property type="protein sequence ID" value="EAS05391.2"/>
    <property type="molecule type" value="Genomic_DNA"/>
</dbReference>
<evidence type="ECO:0000313" key="2">
    <source>
        <dbReference type="EMBL" id="EAS05391.2"/>
    </source>
</evidence>
<proteinExistence type="predicted"/>
<gene>
    <name evidence="2" type="ORF">TTHERM_00697250</name>
</gene>
<dbReference type="Proteomes" id="UP000009168">
    <property type="component" value="Unassembled WGS sequence"/>
</dbReference>
<reference evidence="3" key="1">
    <citation type="journal article" date="2006" name="PLoS Biol.">
        <title>Macronuclear genome sequence of the ciliate Tetrahymena thermophila, a model eukaryote.</title>
        <authorList>
            <person name="Eisen J.A."/>
            <person name="Coyne R.S."/>
            <person name="Wu M."/>
            <person name="Wu D."/>
            <person name="Thiagarajan M."/>
            <person name="Wortman J.R."/>
            <person name="Badger J.H."/>
            <person name="Ren Q."/>
            <person name="Amedeo P."/>
            <person name="Jones K.M."/>
            <person name="Tallon L.J."/>
            <person name="Delcher A.L."/>
            <person name="Salzberg S.L."/>
            <person name="Silva J.C."/>
            <person name="Haas B.J."/>
            <person name="Majoros W.H."/>
            <person name="Farzad M."/>
            <person name="Carlton J.M."/>
            <person name="Smith R.K. Jr."/>
            <person name="Garg J."/>
            <person name="Pearlman R.E."/>
            <person name="Karrer K.M."/>
            <person name="Sun L."/>
            <person name="Manning G."/>
            <person name="Elde N.C."/>
            <person name="Turkewitz A.P."/>
            <person name="Asai D.J."/>
            <person name="Wilkes D.E."/>
            <person name="Wang Y."/>
            <person name="Cai H."/>
            <person name="Collins K."/>
            <person name="Stewart B.A."/>
            <person name="Lee S.R."/>
            <person name="Wilamowska K."/>
            <person name="Weinberg Z."/>
            <person name="Ruzzo W.L."/>
            <person name="Wloga D."/>
            <person name="Gaertig J."/>
            <person name="Frankel J."/>
            <person name="Tsao C.-C."/>
            <person name="Gorovsky M.A."/>
            <person name="Keeling P.J."/>
            <person name="Waller R.F."/>
            <person name="Patron N.J."/>
            <person name="Cherry J.M."/>
            <person name="Stover N.A."/>
            <person name="Krieger C.J."/>
            <person name="del Toro C."/>
            <person name="Ryder H.F."/>
            <person name="Williamson S.C."/>
            <person name="Barbeau R.A."/>
            <person name="Hamilton E.P."/>
            <person name="Orias E."/>
        </authorList>
    </citation>
    <scope>NUCLEOTIDE SEQUENCE [LARGE SCALE GENOMIC DNA]</scope>
    <source>
        <strain evidence="3">SB210</strain>
    </source>
</reference>
<feature type="region of interest" description="Disordered" evidence="1">
    <location>
        <begin position="200"/>
        <end position="222"/>
    </location>
</feature>
<evidence type="ECO:0000256" key="1">
    <source>
        <dbReference type="SAM" id="MobiDB-lite"/>
    </source>
</evidence>
<feature type="compositionally biased region" description="Polar residues" evidence="1">
    <location>
        <begin position="211"/>
        <end position="222"/>
    </location>
</feature>
<keyword evidence="3" id="KW-1185">Reference proteome</keyword>